<protein>
    <submittedName>
        <fullName evidence="1">Uncharacterized protein</fullName>
    </submittedName>
</protein>
<evidence type="ECO:0000313" key="2">
    <source>
        <dbReference type="Proteomes" id="UP000505037"/>
    </source>
</evidence>
<dbReference type="Proteomes" id="UP000505037">
    <property type="component" value="Segment"/>
</dbReference>
<dbReference type="RefSeq" id="YP_009777819.1">
    <property type="nucleotide sequence ID" value="NC_047704.1"/>
</dbReference>
<dbReference type="GeneID" id="55412325"/>
<evidence type="ECO:0000313" key="1">
    <source>
        <dbReference type="EMBL" id="BAQ94277.1"/>
    </source>
</evidence>
<sequence>MKSNLDYFSEACRCKTGTHFLDSGGANGRHWQNPIQPKDTPPVTVDEYGATINTAHFLADHMEVESKTQDEFLTWAALPENEKLSWFEAGERYATEVLGMTQSARDNVYNSENDLSQVYIWEVYNIEEPSDWIFADNDTLCLIYVHTGADVRGGYSYPIFCKPRGEYAIPVDLCAEYVIDEERNTGKDRFELCENWRNGYTSYPFGQVESDSKRLFFFCERQPNEFLAALKDGGSVRVFAEYQECY</sequence>
<proteinExistence type="predicted"/>
<organism evidence="1 2">
    <name type="scientific">uncultured phage_MedDCM-OCT-S45-C18</name>
    <dbReference type="NCBI Taxonomy" id="2741072"/>
    <lineage>
        <taxon>Viruses</taxon>
        <taxon>Duplodnaviria</taxon>
        <taxon>Heunggongvirae</taxon>
        <taxon>Uroviricota</taxon>
        <taxon>Caudoviricetes</taxon>
        <taxon>Autographivirales</taxon>
        <taxon>Ayaqvirus</taxon>
        <taxon>Ayaqvirus S45C18</taxon>
    </lineage>
</organism>
<accession>A0A6S4PCX0</accession>
<reference evidence="1 2" key="1">
    <citation type="journal article" date="2013" name="PLoS Genet.">
        <title>Expanding the Marine Virosphere Using Metagenomics.</title>
        <authorList>
            <person name="Mizuno C.M."/>
            <person name="Rodriguez-Valera F."/>
            <person name="Kimes N.E."/>
            <person name="Ghai R."/>
        </authorList>
    </citation>
    <scope>NUCLEOTIDE SEQUENCE [LARGE SCALE GENOMIC DNA]</scope>
    <source>
        <strain evidence="1">UvMED-CGR-U-MedDCM-OCT-S45-C18</strain>
    </source>
</reference>
<name>A0A6S4PCX0_9CAUD</name>
<dbReference type="KEGG" id="vg:55412325"/>
<keyword evidence="2" id="KW-1185">Reference proteome</keyword>
<dbReference type="EMBL" id="AP013544">
    <property type="protein sequence ID" value="BAQ94277.1"/>
    <property type="molecule type" value="Genomic_DNA"/>
</dbReference>